<proteinExistence type="predicted"/>
<dbReference type="RefSeq" id="WP_260394862.1">
    <property type="nucleotide sequence ID" value="NZ_JACHKA010000001.1"/>
</dbReference>
<keyword evidence="3" id="KW-1185">Reference proteome</keyword>
<dbReference type="NCBIfam" id="NF041267">
    <property type="entry name" value="relax_RlxS"/>
    <property type="match status" value="1"/>
</dbReference>
<comment type="caution">
    <text evidence="2">The sequence shown here is derived from an EMBL/GenBank/DDBJ whole genome shotgun (WGS) entry which is preliminary data.</text>
</comment>
<dbReference type="Pfam" id="PF03432">
    <property type="entry name" value="Relaxase"/>
    <property type="match status" value="1"/>
</dbReference>
<protein>
    <submittedName>
        <fullName evidence="2">Type IV secretory pathway VirD2 relaxase</fullName>
    </submittedName>
</protein>
<dbReference type="InterPro" id="IPR005094">
    <property type="entry name" value="Endonuclease_MobA/VirD2"/>
</dbReference>
<dbReference type="EMBL" id="JACHKA010000001">
    <property type="protein sequence ID" value="MBB5986535.1"/>
    <property type="molecule type" value="Genomic_DNA"/>
</dbReference>
<dbReference type="Proteomes" id="UP001138540">
    <property type="component" value="Unassembled WGS sequence"/>
</dbReference>
<evidence type="ECO:0000259" key="1">
    <source>
        <dbReference type="Pfam" id="PF03432"/>
    </source>
</evidence>
<name>A0ABR6NGX5_9SPHN</name>
<gene>
    <name evidence="2" type="ORF">HNP60_002509</name>
</gene>
<organism evidence="2 3">
    <name type="scientific">Sphingobium lignivorans</name>
    <dbReference type="NCBI Taxonomy" id="2735886"/>
    <lineage>
        <taxon>Bacteria</taxon>
        <taxon>Pseudomonadati</taxon>
        <taxon>Pseudomonadota</taxon>
        <taxon>Alphaproteobacteria</taxon>
        <taxon>Sphingomonadales</taxon>
        <taxon>Sphingomonadaceae</taxon>
        <taxon>Sphingobium</taxon>
    </lineage>
</organism>
<dbReference type="Pfam" id="PF11843">
    <property type="entry name" value="DUF3363"/>
    <property type="match status" value="1"/>
</dbReference>
<accession>A0ABR6NGX5</accession>
<evidence type="ECO:0000313" key="2">
    <source>
        <dbReference type="EMBL" id="MBB5986535.1"/>
    </source>
</evidence>
<reference evidence="2 3" key="1">
    <citation type="submission" date="2020-08" db="EMBL/GenBank/DDBJ databases">
        <title>Exploring microbial biodiversity for novel pathways involved in the catabolism of aromatic compounds derived from lignin.</title>
        <authorList>
            <person name="Elkins J."/>
        </authorList>
    </citation>
    <scope>NUCLEOTIDE SEQUENCE [LARGE SCALE GENOMIC DNA]</scope>
    <source>
        <strain evidence="2 3">B1D3A</strain>
    </source>
</reference>
<evidence type="ECO:0000313" key="3">
    <source>
        <dbReference type="Proteomes" id="UP001138540"/>
    </source>
</evidence>
<feature type="domain" description="MobA/VirD2-like nuclease" evidence="1">
    <location>
        <begin position="156"/>
        <end position="222"/>
    </location>
</feature>
<sequence>MDFASAHGRLFAGRITLSMSTEDEFEPRLGRIRSGSKSRSPRKFLHRVIAAANLARGGAPGLSRKPGFTGSRIGRGAGVGRVLASRDRFAAFRQRRVIVKIRPVTLGGKGFAVAKAHLRYVERDGTTRDGDRGQLYGAETDKVDRNAWLDQARDDRHQFRIIVSPEDGADYEDLKPLTRRLMTRMEEDLGTKLDWVAVDHYNTGHPHTHIIVRGIDERGRDLVIARDYISHGLRERACELVDLDLGPRTDDAIELRLRAEVGQERLTSIDRALIREADANILVSSDARGAFDQAIRMGRLKKLERLGLATQFGAAHWRLAPDLAGTLRRMGERGDIIRTMQRAYAARGQALAIADQAIYDPTAPGARPLVGRIAERGLSDEHADRHYLIVEAADGRSHYVAIGKGENVEAHETGAIVRITPVETRIRAADRTVAEVAAANGGRYTVDAHLRHDPSATEAFAESHVRRLEAMRRLTKAVEREPDGAWIIAPDHLDRAAAYEAARARDRPIAVETLSHLPLEKLVDADAATWLDRELVAPTPEPLRDAAFGQDAVQAQARRRQWLMAQGLAEEMDGQWTPRPDMLTALQRRELLRVAGQLSDELGLPFAEAGQHERIEGRFARTVELVSGRHALIERSRDFTLVPWRPVLGPHVGKSVSGIMRDGGISWSLGRQRSGPSIS</sequence>
<dbReference type="InterPro" id="IPR021795">
    <property type="entry name" value="DUF3363"/>
</dbReference>